<feature type="region of interest" description="Disordered" evidence="2">
    <location>
        <begin position="138"/>
        <end position="165"/>
    </location>
</feature>
<evidence type="ECO:0000256" key="1">
    <source>
        <dbReference type="SAM" id="Coils"/>
    </source>
</evidence>
<comment type="caution">
    <text evidence="3">The sequence shown here is derived from an EMBL/GenBank/DDBJ whole genome shotgun (WGS) entry which is preliminary data.</text>
</comment>
<dbReference type="EMBL" id="CAEQ01001665">
    <property type="protein sequence ID" value="CCD14837.1"/>
    <property type="molecule type" value="Genomic_DNA"/>
</dbReference>
<evidence type="ECO:0000313" key="3">
    <source>
        <dbReference type="EMBL" id="CCD14837.1"/>
    </source>
</evidence>
<proteinExistence type="predicted"/>
<evidence type="ECO:0000313" key="4">
    <source>
        <dbReference type="Proteomes" id="UP000000702"/>
    </source>
</evidence>
<reference evidence="4" key="1">
    <citation type="submission" date="2011-07" db="EMBL/GenBank/DDBJ databases">
        <title>Divergent evolution of antigenic variation in African trypanosomes.</title>
        <authorList>
            <person name="Jackson A.P."/>
            <person name="Berry A."/>
            <person name="Allison H.C."/>
            <person name="Burton P."/>
            <person name="Anderson J."/>
            <person name="Aslett M."/>
            <person name="Brown R."/>
            <person name="Corton N."/>
            <person name="Harris D."/>
            <person name="Hauser H."/>
            <person name="Gamble J."/>
            <person name="Gilderthorp R."/>
            <person name="McQuillan J."/>
            <person name="Quail M.A."/>
            <person name="Sanders M."/>
            <person name="Van Tonder A."/>
            <person name="Ginger M.L."/>
            <person name="Donelson J.E."/>
            <person name="Field M.C."/>
            <person name="Barry J.D."/>
            <person name="Berriman M."/>
            <person name="Hertz-Fowler C."/>
        </authorList>
    </citation>
    <scope>NUCLEOTIDE SEQUENCE [LARGE SCALE GENOMIC DNA]</scope>
    <source>
        <strain evidence="4">IL3000</strain>
    </source>
</reference>
<reference evidence="3 4" key="2">
    <citation type="journal article" date="2012" name="Proc. Natl. Acad. Sci. U.S.A.">
        <title>Antigenic diversity is generated by distinct evolutionary mechanisms in African trypanosome species.</title>
        <authorList>
            <person name="Jackson A.P."/>
            <person name="Berry A."/>
            <person name="Aslett M."/>
            <person name="Allison H.C."/>
            <person name="Burton P."/>
            <person name="Vavrova-Anderson J."/>
            <person name="Brown R."/>
            <person name="Browne H."/>
            <person name="Corton N."/>
            <person name="Hauser H."/>
            <person name="Gamble J."/>
            <person name="Gilderthorp R."/>
            <person name="Marcello L."/>
            <person name="McQuillan J."/>
            <person name="Otto T.D."/>
            <person name="Quail M.A."/>
            <person name="Sanders M.J."/>
            <person name="van Tonder A."/>
            <person name="Ginger M.L."/>
            <person name="Field M.C."/>
            <person name="Barry J.D."/>
            <person name="Hertz-Fowler C."/>
            <person name="Berriman M."/>
        </authorList>
    </citation>
    <scope>NUCLEOTIDE SEQUENCE [LARGE SCALE GENOMIC DNA]</scope>
    <source>
        <strain evidence="3 4">IL3000</strain>
    </source>
</reference>
<dbReference type="OMA" id="ADHMAPA"/>
<gene>
    <name evidence="3" type="ORF">TCIL3000_0_05670</name>
</gene>
<feature type="region of interest" description="Disordered" evidence="2">
    <location>
        <begin position="182"/>
        <end position="223"/>
    </location>
</feature>
<keyword evidence="4" id="KW-1185">Reference proteome</keyword>
<feature type="compositionally biased region" description="Basic and acidic residues" evidence="2">
    <location>
        <begin position="201"/>
        <end position="211"/>
    </location>
</feature>
<dbReference type="AlphaFoldDB" id="F9WC45"/>
<organism evidence="3 4">
    <name type="scientific">Trypanosoma congolense (strain IL3000)</name>
    <dbReference type="NCBI Taxonomy" id="1068625"/>
    <lineage>
        <taxon>Eukaryota</taxon>
        <taxon>Discoba</taxon>
        <taxon>Euglenozoa</taxon>
        <taxon>Kinetoplastea</taxon>
        <taxon>Metakinetoplastina</taxon>
        <taxon>Trypanosomatida</taxon>
        <taxon>Trypanosomatidae</taxon>
        <taxon>Trypanosoma</taxon>
        <taxon>Nannomonas</taxon>
    </lineage>
</organism>
<accession>F9WC45</accession>
<keyword evidence="1" id="KW-0175">Coiled coil</keyword>
<protein>
    <submittedName>
        <fullName evidence="3">WGS project CAEQ00000000 data, annotated contig 218</fullName>
    </submittedName>
</protein>
<dbReference type="Proteomes" id="UP000000702">
    <property type="component" value="Unassembled WGS sequence"/>
</dbReference>
<feature type="coiled-coil region" evidence="1">
    <location>
        <begin position="90"/>
        <end position="124"/>
    </location>
</feature>
<evidence type="ECO:0000256" key="2">
    <source>
        <dbReference type="SAM" id="MobiDB-lite"/>
    </source>
</evidence>
<name>F9WC45_TRYCI</name>
<sequence>MFGPSDTVDDARTVQLLAEIDLQVERMAKRHGFGPQQGRQWKPVSESSEGAALVSPPKCRFTADHMAPAVRNVSSPAAPMSAEGPEASTFSTLLNRVEMLEERLRVSEEEKSILTRRLASIEQLLGEVMDSKKIMQGGRHASSKHDLEMTPVSYEQDTGAEPSKMRGRKYSLCDCATQSNSSSITGLSAFPSPAKKTPPFDSKRSSAEHGAKNSRCVSTLKSEEVSPTDRQYRIATERRLFALNDLAQRLSFDGLVCGPKSAG</sequence>
<dbReference type="VEuPathDB" id="TriTrypDB:TcIL3000_0_05670"/>